<comment type="caution">
    <text evidence="1">The sequence shown here is derived from an EMBL/GenBank/DDBJ whole genome shotgun (WGS) entry which is preliminary data.</text>
</comment>
<organism evidence="1 2">
    <name type="scientific">Pontibacillus salipaludis</name>
    <dbReference type="NCBI Taxonomy" id="1697394"/>
    <lineage>
        <taxon>Bacteria</taxon>
        <taxon>Bacillati</taxon>
        <taxon>Bacillota</taxon>
        <taxon>Bacilli</taxon>
        <taxon>Bacillales</taxon>
        <taxon>Bacillaceae</taxon>
        <taxon>Pontibacillus</taxon>
    </lineage>
</organism>
<accession>A0ABQ1PVX1</accession>
<protein>
    <submittedName>
        <fullName evidence="1">Uncharacterized protein</fullName>
    </submittedName>
</protein>
<proteinExistence type="predicted"/>
<keyword evidence="2" id="KW-1185">Reference proteome</keyword>
<evidence type="ECO:0000313" key="2">
    <source>
        <dbReference type="Proteomes" id="UP000642571"/>
    </source>
</evidence>
<dbReference type="EMBL" id="BMIN01000003">
    <property type="protein sequence ID" value="GGD05462.1"/>
    <property type="molecule type" value="Genomic_DNA"/>
</dbReference>
<name>A0ABQ1PVX1_9BACI</name>
<dbReference type="RefSeq" id="WP_188651650.1">
    <property type="nucleotide sequence ID" value="NZ_BMIN01000003.1"/>
</dbReference>
<reference evidence="2" key="1">
    <citation type="journal article" date="2019" name="Int. J. Syst. Evol. Microbiol.">
        <title>The Global Catalogue of Microorganisms (GCM) 10K type strain sequencing project: providing services to taxonomists for standard genome sequencing and annotation.</title>
        <authorList>
            <consortium name="The Broad Institute Genomics Platform"/>
            <consortium name="The Broad Institute Genome Sequencing Center for Infectious Disease"/>
            <person name="Wu L."/>
            <person name="Ma J."/>
        </authorList>
    </citation>
    <scope>NUCLEOTIDE SEQUENCE [LARGE SCALE GENOMIC DNA]</scope>
    <source>
        <strain evidence="2">CGMCC 1.15353</strain>
    </source>
</reference>
<gene>
    <name evidence="1" type="ORF">GCM10011389_11220</name>
</gene>
<dbReference type="Proteomes" id="UP000642571">
    <property type="component" value="Unassembled WGS sequence"/>
</dbReference>
<evidence type="ECO:0000313" key="1">
    <source>
        <dbReference type="EMBL" id="GGD05462.1"/>
    </source>
</evidence>
<sequence length="186" mass="20538">MPDINNYPFRSGRLINENNEIVNPADGINSDGSQNVKLTGSNISLKDVNADSGAQVIAGGNKSIEIAPPEGTIWRTPLIWVYSLPPSGATSGSHKIELTHGINHYRYLVLRAESSRDKGCRIMTNVAETADISALPNDQAIQHSAIQNLVISKDYPLYVNYYNFTDVEQARLLEIRLIVTEERVSE</sequence>